<evidence type="ECO:0008006" key="3">
    <source>
        <dbReference type="Google" id="ProtNLM"/>
    </source>
</evidence>
<organism evidence="1 2">
    <name type="scientific">Ignisphaera cupida</name>
    <dbReference type="NCBI Taxonomy" id="3050454"/>
    <lineage>
        <taxon>Archaea</taxon>
        <taxon>Thermoproteota</taxon>
        <taxon>Thermoprotei</taxon>
        <taxon>Desulfurococcales</taxon>
        <taxon>Desulfurococcaceae</taxon>
        <taxon>Ignisphaera</taxon>
    </lineage>
</organism>
<gene>
    <name evidence="1" type="ORF">QPL79_05635</name>
</gene>
<name>A0ABD4Z975_9CREN</name>
<proteinExistence type="predicted"/>
<sequence length="155" mass="17751">MGSVVDPLHTIENWSGSVHVYEHSIDKRFDNVIEKLVKMGYKVATPLRNGERVVVAYKKTRKGRLSLIVYPESYGVHIESEGMIKYSEIGVAPIAYRRLLRLVTKVVKPKYARFDISENNYIVVTAGLETIDKIEKALNEIEKMQTMLQEQLLVL</sequence>
<dbReference type="Proteomes" id="UP001529235">
    <property type="component" value="Unassembled WGS sequence"/>
</dbReference>
<keyword evidence="2" id="KW-1185">Reference proteome</keyword>
<dbReference type="EMBL" id="JASNVW010000003">
    <property type="protein sequence ID" value="MDK6028840.1"/>
    <property type="molecule type" value="Genomic_DNA"/>
</dbReference>
<evidence type="ECO:0000313" key="1">
    <source>
        <dbReference type="EMBL" id="MDK6028840.1"/>
    </source>
</evidence>
<accession>A0ABD4Z975</accession>
<dbReference type="AlphaFoldDB" id="A0ABD4Z975"/>
<reference evidence="1 2" key="1">
    <citation type="submission" date="2023-05" db="EMBL/GenBank/DDBJ databases">
        <title>A new hyperthermophilic archaea 'Ignisphaera cupida' sp. nov. and description of the family 'Ignisphaeraceae' fam. nov.</title>
        <authorList>
            <person name="Podosokorskaya O.A."/>
            <person name="Elcheninov A.G."/>
            <person name="Klukina A."/>
            <person name="Merkel A.Y."/>
        </authorList>
    </citation>
    <scope>NUCLEOTIDE SEQUENCE [LARGE SCALE GENOMIC DNA]</scope>
    <source>
        <strain evidence="1 2">4213-co</strain>
    </source>
</reference>
<protein>
    <recommendedName>
        <fullName evidence="3">DUF2299 domain-containing protein</fullName>
    </recommendedName>
</protein>
<comment type="caution">
    <text evidence="1">The sequence shown here is derived from an EMBL/GenBank/DDBJ whole genome shotgun (WGS) entry which is preliminary data.</text>
</comment>
<evidence type="ECO:0000313" key="2">
    <source>
        <dbReference type="Proteomes" id="UP001529235"/>
    </source>
</evidence>